<accession>K1QHB7</accession>
<name>K1QHB7_MAGGI</name>
<evidence type="ECO:0000313" key="1">
    <source>
        <dbReference type="EMBL" id="EKC36197.1"/>
    </source>
</evidence>
<protein>
    <submittedName>
        <fullName evidence="1">Uncharacterized protein</fullName>
    </submittedName>
</protein>
<reference evidence="1" key="1">
    <citation type="journal article" date="2012" name="Nature">
        <title>The oyster genome reveals stress adaptation and complexity of shell formation.</title>
        <authorList>
            <person name="Zhang G."/>
            <person name="Fang X."/>
            <person name="Guo X."/>
            <person name="Li L."/>
            <person name="Luo R."/>
            <person name="Xu F."/>
            <person name="Yang P."/>
            <person name="Zhang L."/>
            <person name="Wang X."/>
            <person name="Qi H."/>
            <person name="Xiong Z."/>
            <person name="Que H."/>
            <person name="Xie Y."/>
            <person name="Holland P.W."/>
            <person name="Paps J."/>
            <person name="Zhu Y."/>
            <person name="Wu F."/>
            <person name="Chen Y."/>
            <person name="Wang J."/>
            <person name="Peng C."/>
            <person name="Meng J."/>
            <person name="Yang L."/>
            <person name="Liu J."/>
            <person name="Wen B."/>
            <person name="Zhang N."/>
            <person name="Huang Z."/>
            <person name="Zhu Q."/>
            <person name="Feng Y."/>
            <person name="Mount A."/>
            <person name="Hedgecock D."/>
            <person name="Xu Z."/>
            <person name="Liu Y."/>
            <person name="Domazet-Loso T."/>
            <person name="Du Y."/>
            <person name="Sun X."/>
            <person name="Zhang S."/>
            <person name="Liu B."/>
            <person name="Cheng P."/>
            <person name="Jiang X."/>
            <person name="Li J."/>
            <person name="Fan D."/>
            <person name="Wang W."/>
            <person name="Fu W."/>
            <person name="Wang T."/>
            <person name="Wang B."/>
            <person name="Zhang J."/>
            <person name="Peng Z."/>
            <person name="Li Y."/>
            <person name="Li N."/>
            <person name="Wang J."/>
            <person name="Chen M."/>
            <person name="He Y."/>
            <person name="Tan F."/>
            <person name="Song X."/>
            <person name="Zheng Q."/>
            <person name="Huang R."/>
            <person name="Yang H."/>
            <person name="Du X."/>
            <person name="Chen L."/>
            <person name="Yang M."/>
            <person name="Gaffney P.M."/>
            <person name="Wang S."/>
            <person name="Luo L."/>
            <person name="She Z."/>
            <person name="Ming Y."/>
            <person name="Huang W."/>
            <person name="Zhang S."/>
            <person name="Huang B."/>
            <person name="Zhang Y."/>
            <person name="Qu T."/>
            <person name="Ni P."/>
            <person name="Miao G."/>
            <person name="Wang J."/>
            <person name="Wang Q."/>
            <person name="Steinberg C.E."/>
            <person name="Wang H."/>
            <person name="Li N."/>
            <person name="Qian L."/>
            <person name="Zhang G."/>
            <person name="Li Y."/>
            <person name="Yang H."/>
            <person name="Liu X."/>
            <person name="Wang J."/>
            <person name="Yin Y."/>
            <person name="Wang J."/>
        </authorList>
    </citation>
    <scope>NUCLEOTIDE SEQUENCE [LARGE SCALE GENOMIC DNA]</scope>
    <source>
        <strain evidence="1">05x7-T-G4-1.051#20</strain>
    </source>
</reference>
<dbReference type="EMBL" id="JH818262">
    <property type="protein sequence ID" value="EKC36197.1"/>
    <property type="molecule type" value="Genomic_DNA"/>
</dbReference>
<dbReference type="InParanoid" id="K1QHB7"/>
<organism evidence="1">
    <name type="scientific">Magallana gigas</name>
    <name type="common">Pacific oyster</name>
    <name type="synonym">Crassostrea gigas</name>
    <dbReference type="NCBI Taxonomy" id="29159"/>
    <lineage>
        <taxon>Eukaryota</taxon>
        <taxon>Metazoa</taxon>
        <taxon>Spiralia</taxon>
        <taxon>Lophotrochozoa</taxon>
        <taxon>Mollusca</taxon>
        <taxon>Bivalvia</taxon>
        <taxon>Autobranchia</taxon>
        <taxon>Pteriomorphia</taxon>
        <taxon>Ostreida</taxon>
        <taxon>Ostreoidea</taxon>
        <taxon>Ostreidae</taxon>
        <taxon>Magallana</taxon>
    </lineage>
</organism>
<gene>
    <name evidence="1" type="ORF">CGI_10017046</name>
</gene>
<proteinExistence type="predicted"/>
<sequence>MYPSSVTATLRDIKYIFKKWFVLFGAVHGEDQSLARGYRYNYKAMKVSLTEAEHLSVPRYQEVYED</sequence>
<dbReference type="HOGENOM" id="CLU_2833685_0_0_1"/>
<dbReference type="AlphaFoldDB" id="K1QHB7"/>